<organism evidence="1 2">
    <name type="scientific">Desulfofarcimen acetoxidans (strain ATCC 49208 / DSM 771 / KCTC 5769 / VKM B-1644 / 5575)</name>
    <name type="common">Desulfotomaculum acetoxidans</name>
    <dbReference type="NCBI Taxonomy" id="485916"/>
    <lineage>
        <taxon>Bacteria</taxon>
        <taxon>Bacillati</taxon>
        <taxon>Bacillota</taxon>
        <taxon>Clostridia</taxon>
        <taxon>Eubacteriales</taxon>
        <taxon>Peptococcaceae</taxon>
        <taxon>Desulfofarcimen</taxon>
    </lineage>
</organism>
<dbReference type="KEGG" id="dae:Dtox_1049"/>
<name>C8W467_DESAS</name>
<reference evidence="1 2" key="1">
    <citation type="journal article" date="2009" name="Stand. Genomic Sci.">
        <title>Complete genome sequence of Desulfotomaculum acetoxidans type strain (5575).</title>
        <authorList>
            <person name="Spring S."/>
            <person name="Lapidus A."/>
            <person name="Schroder M."/>
            <person name="Gleim D."/>
            <person name="Sims D."/>
            <person name="Meincke L."/>
            <person name="Glavina Del Rio T."/>
            <person name="Tice H."/>
            <person name="Copeland A."/>
            <person name="Cheng J.F."/>
            <person name="Lucas S."/>
            <person name="Chen F."/>
            <person name="Nolan M."/>
            <person name="Bruce D."/>
            <person name="Goodwin L."/>
            <person name="Pitluck S."/>
            <person name="Ivanova N."/>
            <person name="Mavromatis K."/>
            <person name="Mikhailova N."/>
            <person name="Pati A."/>
            <person name="Chen A."/>
            <person name="Palaniappan K."/>
            <person name="Land M."/>
            <person name="Hauser L."/>
            <person name="Chang Y.J."/>
            <person name="Jeffries C.D."/>
            <person name="Chain P."/>
            <person name="Saunders E."/>
            <person name="Brettin T."/>
            <person name="Detter J.C."/>
            <person name="Goker M."/>
            <person name="Bristow J."/>
            <person name="Eisen J.A."/>
            <person name="Markowitz V."/>
            <person name="Hugenholtz P."/>
            <person name="Kyrpides N.C."/>
            <person name="Klenk H.P."/>
            <person name="Han C."/>
        </authorList>
    </citation>
    <scope>NUCLEOTIDE SEQUENCE [LARGE SCALE GENOMIC DNA]</scope>
    <source>
        <strain evidence="2">ATCC 49208 / DSM 771 / VKM B-1644</strain>
    </source>
</reference>
<dbReference type="STRING" id="485916.Dtox_1049"/>
<gene>
    <name evidence="1" type="ordered locus">Dtox_1049</name>
</gene>
<protein>
    <submittedName>
        <fullName evidence="1">Uncharacterized protein</fullName>
    </submittedName>
</protein>
<accession>C8W467</accession>
<evidence type="ECO:0000313" key="2">
    <source>
        <dbReference type="Proteomes" id="UP000002217"/>
    </source>
</evidence>
<dbReference type="AlphaFoldDB" id="C8W467"/>
<proteinExistence type="predicted"/>
<dbReference type="Proteomes" id="UP000002217">
    <property type="component" value="Chromosome"/>
</dbReference>
<keyword evidence="2" id="KW-1185">Reference proteome</keyword>
<evidence type="ECO:0000313" key="1">
    <source>
        <dbReference type="EMBL" id="ACV61935.1"/>
    </source>
</evidence>
<dbReference type="EMBL" id="CP001720">
    <property type="protein sequence ID" value="ACV61935.1"/>
    <property type="molecule type" value="Genomic_DNA"/>
</dbReference>
<dbReference type="HOGENOM" id="CLU_3373384_0_0_9"/>
<sequence>MTQTASFAGMSEFLVYNVKCFARLDYAIMGIIYS</sequence>